<evidence type="ECO:0000256" key="3">
    <source>
        <dbReference type="ARBA" id="ARBA00022842"/>
    </source>
</evidence>
<dbReference type="PANTHER" id="PTHR43281">
    <property type="entry name" value="FARNESYL DIPHOSPHATE SYNTHASE"/>
    <property type="match status" value="1"/>
</dbReference>
<reference evidence="5" key="1">
    <citation type="journal article" date="2008" name="Plant J.">
        <title>A novel homodimeric geranyl diphosphate synthase from the orchid Phalaenopsis bellina lacking a DD(X)2-4D motif.</title>
        <authorList>
            <person name="Hsiao Y.-Y."/>
            <person name="Jeng M.-F."/>
            <person name="Tsai W.-C."/>
            <person name="Chuang Y.-C."/>
            <person name="Li C.-Y."/>
            <person name="Wu T.-S."/>
            <person name="Kuoh C.-S."/>
            <person name="Chen W.-H."/>
            <person name="Chen H.-H."/>
        </authorList>
    </citation>
    <scope>NUCLEOTIDE SEQUENCE</scope>
</reference>
<keyword evidence="3" id="KW-0460">Magnesium</keyword>
<evidence type="ECO:0000313" key="5">
    <source>
        <dbReference type="EMBL" id="ABV71395.1"/>
    </source>
</evidence>
<dbReference type="AlphaFoldDB" id="B5KLA8"/>
<proteinExistence type="predicted"/>
<accession>B5KLA8</accession>
<evidence type="ECO:0000256" key="1">
    <source>
        <dbReference type="ARBA" id="ARBA00001946"/>
    </source>
</evidence>
<dbReference type="Gene3D" id="1.10.600.10">
    <property type="entry name" value="Farnesyl Diphosphate Synthase"/>
    <property type="match status" value="1"/>
</dbReference>
<evidence type="ECO:0000256" key="2">
    <source>
        <dbReference type="ARBA" id="ARBA00022723"/>
    </source>
</evidence>
<protein>
    <submittedName>
        <fullName evidence="5">Geranyl diphosphate synthase</fullName>
    </submittedName>
</protein>
<dbReference type="SMR" id="B5KLA8"/>
<dbReference type="GO" id="GO:0004659">
    <property type="term" value="F:prenyltransferase activity"/>
    <property type="evidence" value="ECO:0007669"/>
    <property type="project" value="TreeGrafter"/>
</dbReference>
<dbReference type="PANTHER" id="PTHR43281:SF6">
    <property type="entry name" value="HETERODIMERIC GERANYLGERANYL PYROPHOSPHATE SYNTHASE SMALL SUBUNIT, CHLOROPLASTIC-LIKE"/>
    <property type="match status" value="1"/>
</dbReference>
<organism evidence="5">
    <name type="scientific">Phalaenopsis bellina</name>
    <dbReference type="NCBI Taxonomy" id="212058"/>
    <lineage>
        <taxon>Eukaryota</taxon>
        <taxon>Viridiplantae</taxon>
        <taxon>Streptophyta</taxon>
        <taxon>Embryophyta</taxon>
        <taxon>Tracheophyta</taxon>
        <taxon>Spermatophyta</taxon>
        <taxon>Magnoliopsida</taxon>
        <taxon>Liliopsida</taxon>
        <taxon>Asparagales</taxon>
        <taxon>Orchidaceae</taxon>
        <taxon>Epidendroideae</taxon>
        <taxon>Vandeae</taxon>
        <taxon>Aeridinae</taxon>
        <taxon>Phalaenopsis</taxon>
    </lineage>
</organism>
<keyword evidence="2" id="KW-0479">Metal-binding</keyword>
<comment type="cofactor">
    <cofactor evidence="1">
        <name>Mg(2+)</name>
        <dbReference type="ChEBI" id="CHEBI:18420"/>
    </cofactor>
</comment>
<dbReference type="GO" id="GO:0046872">
    <property type="term" value="F:metal ion binding"/>
    <property type="evidence" value="ECO:0007669"/>
    <property type="project" value="UniProtKB-KW"/>
</dbReference>
<feature type="region of interest" description="Disordered" evidence="4">
    <location>
        <begin position="1"/>
        <end position="25"/>
    </location>
</feature>
<dbReference type="SUPFAM" id="SSF48576">
    <property type="entry name" value="Terpenoid synthases"/>
    <property type="match status" value="1"/>
</dbReference>
<dbReference type="EMBL" id="EU023907">
    <property type="protein sequence ID" value="ABV71395.1"/>
    <property type="molecule type" value="Genomic_DNA"/>
</dbReference>
<evidence type="ECO:0000256" key="4">
    <source>
        <dbReference type="SAM" id="MobiDB-lite"/>
    </source>
</evidence>
<sequence>MAAIFPSIPSNFKPPQISQTLTRRRRPNRTLCTATSDQSYLSASSADIYSHLLRSLPATIHPSVKAPIHSLLSSPIPPTIAPPLCLAATELVGGNPNSAINAACAIHLIHAVTHTRTAPPLAEFSPGVLLMTGDGLLVLAYEMLARSPAVDADTSVRVLKEVARTAAAVAAAYEGGREGELAAGAAACGVILGGGNEEEVERGRRVGMFAGKMELVEAEVELRLGFEDAKAGAVRRLLEEMRFTQSFVNVRNPFYGK</sequence>
<dbReference type="InterPro" id="IPR008949">
    <property type="entry name" value="Isoprenoid_synthase_dom_sf"/>
</dbReference>
<name>B5KLA8_9ASPA</name>